<feature type="domain" description="AMP-binding enzyme C-terminal" evidence="3">
    <location>
        <begin position="502"/>
        <end position="577"/>
    </location>
</feature>
<gene>
    <name evidence="4" type="ORF">HMPREF0291_10939</name>
</gene>
<dbReference type="Pfam" id="PF13193">
    <property type="entry name" value="AMP-binding_C"/>
    <property type="match status" value="1"/>
</dbReference>
<proteinExistence type="predicted"/>
<dbReference type="EMBL" id="ACLJ02000001">
    <property type="protein sequence ID" value="EFK55681.1"/>
    <property type="molecule type" value="Genomic_DNA"/>
</dbReference>
<dbReference type="AlphaFoldDB" id="D7WA83"/>
<accession>D7WA83</accession>
<evidence type="ECO:0000313" key="4">
    <source>
        <dbReference type="EMBL" id="EFK55681.1"/>
    </source>
</evidence>
<evidence type="ECO:0000259" key="3">
    <source>
        <dbReference type="Pfam" id="PF13193"/>
    </source>
</evidence>
<keyword evidence="4" id="KW-0436">Ligase</keyword>
<evidence type="ECO:0000313" key="5">
    <source>
        <dbReference type="Proteomes" id="UP000004208"/>
    </source>
</evidence>
<feature type="domain" description="AMP-dependent synthetase/ligase" evidence="2">
    <location>
        <begin position="64"/>
        <end position="452"/>
    </location>
</feature>
<dbReference type="PANTHER" id="PTHR43767">
    <property type="entry name" value="LONG-CHAIN-FATTY-ACID--COA LIGASE"/>
    <property type="match status" value="1"/>
</dbReference>
<dbReference type="GO" id="GO:0004467">
    <property type="term" value="F:long-chain fatty acid-CoA ligase activity"/>
    <property type="evidence" value="ECO:0007669"/>
    <property type="project" value="UniProtKB-EC"/>
</dbReference>
<dbReference type="EC" id="6.2.1.3" evidence="4"/>
<dbReference type="CDD" id="cd05936">
    <property type="entry name" value="FC-FACS_FadD_like"/>
    <property type="match status" value="1"/>
</dbReference>
<evidence type="ECO:0000256" key="1">
    <source>
        <dbReference type="SAM" id="MobiDB-lite"/>
    </source>
</evidence>
<dbReference type="Pfam" id="PF00501">
    <property type="entry name" value="AMP-binding"/>
    <property type="match status" value="1"/>
</dbReference>
<protein>
    <submittedName>
        <fullName evidence="4">Long-chain-fatty-acid--CoA ligase</fullName>
        <ecNumber evidence="4">6.2.1.3</ecNumber>
    </submittedName>
</protein>
<dbReference type="InterPro" id="IPR042099">
    <property type="entry name" value="ANL_N_sf"/>
</dbReference>
<dbReference type="OrthoDB" id="9803968at2"/>
<reference evidence="4" key="1">
    <citation type="submission" date="2010-06" db="EMBL/GenBank/DDBJ databases">
        <authorList>
            <person name="Muzny D."/>
            <person name="Qin X."/>
            <person name="Buhay C."/>
            <person name="Dugan-Rocha S."/>
            <person name="Ding Y."/>
            <person name="Chen G."/>
            <person name="Hawes A."/>
            <person name="Holder M."/>
            <person name="Jhangiani S."/>
            <person name="Johnson A."/>
            <person name="Khan Z."/>
            <person name="Li Z."/>
            <person name="Liu W."/>
            <person name="Liu X."/>
            <person name="Perez L."/>
            <person name="Shen H."/>
            <person name="Wang Q."/>
            <person name="Watt J."/>
            <person name="Xi L."/>
            <person name="Xin Y."/>
            <person name="Zhou J."/>
            <person name="Deng J."/>
            <person name="Jiang H."/>
            <person name="Liu Y."/>
            <person name="Qu J."/>
            <person name="Song X.-Z."/>
            <person name="Zhang L."/>
            <person name="Villasana D."/>
            <person name="Johnson A."/>
            <person name="Liu J."/>
            <person name="Liyanage D."/>
            <person name="Lorensuhewa L."/>
            <person name="Robinson T."/>
            <person name="Song A."/>
            <person name="Song B.-B."/>
            <person name="Dinh H."/>
            <person name="Thornton R."/>
            <person name="Coyle M."/>
            <person name="Francisco L."/>
            <person name="Jackson L."/>
            <person name="Javaid M."/>
            <person name="Korchina V."/>
            <person name="Kovar C."/>
            <person name="Mata R."/>
            <person name="Mathew T."/>
            <person name="Ngo R."/>
            <person name="Nguyen L."/>
            <person name="Nguyen N."/>
            <person name="Okwuonu G."/>
            <person name="Ongeri F."/>
            <person name="Pham C."/>
            <person name="Simmons D."/>
            <person name="Wilczek-Boney K."/>
            <person name="Hale W."/>
            <person name="Jakkamsetti A."/>
            <person name="Pham P."/>
            <person name="Ruth R."/>
            <person name="San Lucas F."/>
            <person name="Warren J."/>
            <person name="Zhang J."/>
            <person name="Zhao Z."/>
            <person name="Zhou C."/>
            <person name="Zhu D."/>
            <person name="Lee S."/>
            <person name="Bess C."/>
            <person name="Blankenburg K."/>
            <person name="Forbes L."/>
            <person name="Fu Q."/>
            <person name="Gubbala S."/>
            <person name="Hirani K."/>
            <person name="Jayaseelan J.C."/>
            <person name="Lara F."/>
            <person name="Munidasa M."/>
            <person name="Palculict T."/>
            <person name="Patil S."/>
            <person name="Pu L.-L."/>
            <person name="Saada N."/>
            <person name="Tang L."/>
            <person name="Weissenberger G."/>
            <person name="Zhu Y."/>
            <person name="Hemphill L."/>
            <person name="Shang Y."/>
            <person name="Youmans B."/>
            <person name="Ayvaz T."/>
            <person name="Ross M."/>
            <person name="Santibanez J."/>
            <person name="Aqrawi P."/>
            <person name="Gross S."/>
            <person name="Joshi V."/>
            <person name="Fowler G."/>
            <person name="Nazareth L."/>
            <person name="Reid J."/>
            <person name="Worley K."/>
            <person name="Petrosino J."/>
            <person name="Highlander S."/>
            <person name="Gibbs R."/>
        </authorList>
    </citation>
    <scope>NUCLEOTIDE SEQUENCE [LARGE SCALE GENOMIC DNA]</scope>
    <source>
        <strain evidence="4">ATCC 33030</strain>
    </source>
</reference>
<dbReference type="NCBIfam" id="NF004114">
    <property type="entry name" value="PRK05605.1"/>
    <property type="match status" value="1"/>
</dbReference>
<feature type="compositionally biased region" description="Basic and acidic residues" evidence="1">
    <location>
        <begin position="1"/>
        <end position="12"/>
    </location>
</feature>
<organism evidence="4 5">
    <name type="scientific">Corynebacterium genitalium ATCC 33030</name>
    <dbReference type="NCBI Taxonomy" id="585529"/>
    <lineage>
        <taxon>Bacteria</taxon>
        <taxon>Bacillati</taxon>
        <taxon>Actinomycetota</taxon>
        <taxon>Actinomycetes</taxon>
        <taxon>Mycobacteriales</taxon>
        <taxon>Corynebacteriaceae</taxon>
        <taxon>Corynebacterium</taxon>
    </lineage>
</organism>
<comment type="caution">
    <text evidence="4">The sequence shown here is derived from an EMBL/GenBank/DDBJ whole genome shotgun (WGS) entry which is preliminary data.</text>
</comment>
<dbReference type="PROSITE" id="PS00455">
    <property type="entry name" value="AMP_BINDING"/>
    <property type="match status" value="1"/>
</dbReference>
<dbReference type="HOGENOM" id="CLU_000022_59_7_11"/>
<feature type="compositionally biased region" description="Polar residues" evidence="1">
    <location>
        <begin position="13"/>
        <end position="23"/>
    </location>
</feature>
<dbReference type="eggNOG" id="COG0318">
    <property type="taxonomic scope" value="Bacteria"/>
</dbReference>
<dbReference type="RefSeq" id="WP_005288735.1">
    <property type="nucleotide sequence ID" value="NZ_CM000961.1"/>
</dbReference>
<dbReference type="PANTHER" id="PTHR43767:SF1">
    <property type="entry name" value="NONRIBOSOMAL PEPTIDE SYNTHASE PES1 (EUROFUNG)-RELATED"/>
    <property type="match status" value="1"/>
</dbReference>
<dbReference type="Gene3D" id="3.30.300.30">
    <property type="match status" value="1"/>
</dbReference>
<evidence type="ECO:0000259" key="2">
    <source>
        <dbReference type="Pfam" id="PF00501"/>
    </source>
</evidence>
<dbReference type="InterPro" id="IPR050237">
    <property type="entry name" value="ATP-dep_AMP-bd_enzyme"/>
</dbReference>
<dbReference type="InterPro" id="IPR000873">
    <property type="entry name" value="AMP-dep_synth/lig_dom"/>
</dbReference>
<dbReference type="InterPro" id="IPR045851">
    <property type="entry name" value="AMP-bd_C_sf"/>
</dbReference>
<dbReference type="Proteomes" id="UP000004208">
    <property type="component" value="Unassembled WGS sequence"/>
</dbReference>
<keyword evidence="5" id="KW-1185">Reference proteome</keyword>
<dbReference type="InterPro" id="IPR025110">
    <property type="entry name" value="AMP-bd_C"/>
</dbReference>
<dbReference type="Gene3D" id="3.40.50.12780">
    <property type="entry name" value="N-terminal domain of ligase-like"/>
    <property type="match status" value="1"/>
</dbReference>
<dbReference type="SUPFAM" id="SSF56801">
    <property type="entry name" value="Acetyl-CoA synthetase-like"/>
    <property type="match status" value="1"/>
</dbReference>
<sequence>MVADRANSEDSRNNTSTGSTRISLSKAEGSRRSAAEKPWLRFYPEWTDHTLDYGDDTLADLYDKNLAVNGRKPATRFFGRSMTYAQLDEQVRRAADGLRKVGVAQGDRVAIMLPNCPQHVAAFFAVQKLGAVVVEHNPLYTANELRPQFNDHGAKVAVVWDKAADTAKKLAKDTPLETIVSVDMTKAMPLVQRVALRVPVGKLKEARASLTAPTNDTLPWERFLGEPRAIDTPRMLSDDPALILYTSGTTGSPKGAPLTHRNLLANPIQGRAWVKELQEPGQRMLATLPFFHAYGLTFSLTLTFLIGSELILLPAPTMDLIMGAMKKKNPPTFVPGVPTVFERIVSTAEEEGSDMSAVQTGFSGASSLPAEVIEGWEKATGGRLVEGYGLTETSPILIGNPPTDDRRPGYIGIPFPDTEIRIADPDNLDEEMPYGEAGEILAKGPQVFGGYLNNDEASATVFHDGWFRTGDMGVMDEDGFIKLVSRIKELIITGGFNVYPAEVEETLRTHPDIEEVTVVGRPRTDGSEDVVACVVLAEGTKLDPDGLKEFARENLTRYKVPRTFYHFEDLPKDQLGKIRRREVRDALLARIDGE</sequence>
<dbReference type="STRING" id="585529.HMPREF0291_10939"/>
<feature type="region of interest" description="Disordered" evidence="1">
    <location>
        <begin position="1"/>
        <end position="29"/>
    </location>
</feature>
<name>D7WA83_9CORY</name>
<dbReference type="InterPro" id="IPR020845">
    <property type="entry name" value="AMP-binding_CS"/>
</dbReference>